<dbReference type="EMBL" id="CP073636">
    <property type="protein sequence ID" value="QUP66646.1"/>
    <property type="molecule type" value="Genomic_DNA"/>
</dbReference>
<evidence type="ECO:0000256" key="1">
    <source>
        <dbReference type="SAM" id="MobiDB-lite"/>
    </source>
</evidence>
<evidence type="ECO:0000313" key="3">
    <source>
        <dbReference type="Proteomes" id="UP000005924"/>
    </source>
</evidence>
<accession>A0A8T8LZM2</accession>
<dbReference type="Proteomes" id="UP000005924">
    <property type="component" value="Chromosome"/>
</dbReference>
<feature type="region of interest" description="Disordered" evidence="1">
    <location>
        <begin position="249"/>
        <end position="272"/>
    </location>
</feature>
<reference evidence="2" key="1">
    <citation type="journal article" date="2011" name="PLoS Pathog.">
        <title>Dynamic evolution of pathogenicity revealed by sequencing and comparative genomics of 19 Pseudomonas syringae isolates.</title>
        <authorList>
            <person name="Baltrus D.A."/>
            <person name="Nishimura M.T."/>
            <person name="Romanchuk A."/>
            <person name="Chang J.H."/>
            <person name="Mukhtar M.S."/>
            <person name="Cherkis K."/>
            <person name="Roach J."/>
            <person name="Grant S.R."/>
            <person name="Jones C.D."/>
            <person name="Dangl J.L."/>
        </authorList>
    </citation>
    <scope>NUCLEOTIDE SEQUENCE</scope>
    <source>
        <strain evidence="2">Cit 7</strain>
    </source>
</reference>
<dbReference type="RefSeq" id="WP_080480019.1">
    <property type="nucleotide sequence ID" value="NZ_CP073636.1"/>
</dbReference>
<evidence type="ECO:0000313" key="2">
    <source>
        <dbReference type="EMBL" id="QUP66646.1"/>
    </source>
</evidence>
<gene>
    <name evidence="2" type="ORF">PSYCIT7_002975</name>
</gene>
<reference evidence="2" key="2">
    <citation type="submission" date="2021-04" db="EMBL/GenBank/DDBJ databases">
        <title>A complete genome sequence for Pseudomonas syringae Cit7.</title>
        <authorList>
            <person name="Baltrus D.A."/>
        </authorList>
    </citation>
    <scope>NUCLEOTIDE SEQUENCE</scope>
    <source>
        <strain evidence="2">Cit 7</strain>
    </source>
</reference>
<proteinExistence type="predicted"/>
<sequence>MPYSKATLNDEQHISLLLAQAQRSITLKSDESYKCSWLTSGGIGSKVWETTDPGNSKKRTINFDVSLIDGSKLGDPENFLSLVSIQKLAYHIRMGKLTTRPIAPKRWQHYINFSVSLLNRLLLNESHFQTKDNGFMLLTKNDCIEFMKDFSEGGWTSALEHKERLISYLHSKLKCTLPLNILLNDPHNLDQSFVDDAKDWFQRNGLIITTTLKGKTSHTISRVFLNSTFNIPQTGVSDSLAAFINQFEPTPRSKTTPANKHRQHPSQNQPLTHELKHESIGAKHFNATTTMLKCVLQGHKVLPELFPQIEISERELYSEFSDNIQLSGHTNLIPLSIGLDALNQAVKWILHFGPAIIQMTVELAKKSTELKKNSSPKHRGAKLTRHFLSLNKSIFCVDPKTQQTASLKDAIDMKKLPYHSGRKNDVSANDFKSIIEAFVGACALVISILKPIRDTELHNLRRDCLDKEDTSGGVLLQHEQLKAGALGINPQISQAIPSITARAIQLLQLMGGQLAEIFDDNSEGSTLLFYYPSKGYGVPSNKSMSYKVNMCLDKFCDIIETPKDEFGRRWYIRVHEMRKFFLFVMHRHEGDKITEILRRAAGHSDRKHIYSYIAEEDVDYDVVRFTSECVEDRLVALSKHQVNKESNQGLFALYHYACEHFGVSSISGMKYDQLIGLLSQMRLTGRYEISTYIVKLKGYSSEVISLGVAIKFGEIKDEKFKQ</sequence>
<name>A0A8T8LZM2_PSESX</name>
<dbReference type="AlphaFoldDB" id="A0A8T8LZM2"/>
<organism evidence="2 3">
    <name type="scientific">Pseudomonas syringae Cit 7</name>
    <dbReference type="NCBI Taxonomy" id="629264"/>
    <lineage>
        <taxon>Bacteria</taxon>
        <taxon>Pseudomonadati</taxon>
        <taxon>Pseudomonadota</taxon>
        <taxon>Gammaproteobacteria</taxon>
        <taxon>Pseudomonadales</taxon>
        <taxon>Pseudomonadaceae</taxon>
        <taxon>Pseudomonas</taxon>
        <taxon>Pseudomonas syringae</taxon>
    </lineage>
</organism>
<protein>
    <submittedName>
        <fullName evidence="2">Uncharacterized protein</fullName>
    </submittedName>
</protein>